<dbReference type="PRINTS" id="PR00411">
    <property type="entry name" value="PNDRDTASEI"/>
</dbReference>
<dbReference type="AlphaFoldDB" id="A0A3A3G0B4"/>
<dbReference type="PANTHER" id="PTHR43557">
    <property type="entry name" value="APOPTOSIS-INDUCING FACTOR 1"/>
    <property type="match status" value="1"/>
</dbReference>
<dbReference type="EMBL" id="QYUQ01000002">
    <property type="protein sequence ID" value="RJG01361.1"/>
    <property type="molecule type" value="Genomic_DNA"/>
</dbReference>
<dbReference type="InterPro" id="IPR016156">
    <property type="entry name" value="FAD/NAD-linked_Rdtase_dimer_sf"/>
</dbReference>
<comment type="cofactor">
    <cofactor evidence="1">
        <name>FAD</name>
        <dbReference type="ChEBI" id="CHEBI:57692"/>
    </cofactor>
</comment>
<dbReference type="SUPFAM" id="SSF51905">
    <property type="entry name" value="FAD/NAD(P)-binding domain"/>
    <property type="match status" value="2"/>
</dbReference>
<evidence type="ECO:0000259" key="6">
    <source>
        <dbReference type="Pfam" id="PF14759"/>
    </source>
</evidence>
<evidence type="ECO:0000259" key="5">
    <source>
        <dbReference type="Pfam" id="PF07992"/>
    </source>
</evidence>
<name>A0A3A3G0B4_9BURK</name>
<sequence>MSNNPLIIVGAGHAGVEVSVAAREAGWNGEIVLISEEKHLPYHRPPLSKSYLAGETAVDTVVLKPASIYERAGIRLLLGNRVESIDRAARNVALSGGSELRYERLVLATGGRPRTLPISVLGAGQVRNLHYLRTLDDANRIKSQLIPGRRMVVVGGGYVGLELAALAVKAGLMVTVLEAAERVLARVTAQVVGDFYAKVHRAAGVTIETSQQVEGFELDSSGANIVAVRCSSGDLFPADLVVAGIGLVPNTELASAAGLTVADGVLVDEFARTSDPAIYATGDCTRYFSQLYQRSIRLESVPNALEQARTVAASLCGKQRRYDSVPWFWSDQYDLKLKMVGLSSGYDQVILRGDLSERSFSAFYLRGRRVLAADTVNRAPDFLVAKQLVGAAAEVDPSDLANPAISLRDLLPSPGRPPVQQPSVAR</sequence>
<gene>
    <name evidence="7" type="ORF">D3878_06995</name>
</gene>
<keyword evidence="3" id="KW-0274">FAD</keyword>
<keyword evidence="4" id="KW-0560">Oxidoreductase</keyword>
<dbReference type="Proteomes" id="UP000266327">
    <property type="component" value="Unassembled WGS sequence"/>
</dbReference>
<dbReference type="SUPFAM" id="SSF55424">
    <property type="entry name" value="FAD/NAD-linked reductases, dimerisation (C-terminal) domain"/>
    <property type="match status" value="1"/>
</dbReference>
<evidence type="ECO:0000313" key="7">
    <source>
        <dbReference type="EMBL" id="RJG01361.1"/>
    </source>
</evidence>
<reference evidence="8" key="1">
    <citation type="submission" date="2018-09" db="EMBL/GenBank/DDBJ databases">
        <authorList>
            <person name="Zhu H."/>
        </authorList>
    </citation>
    <scope>NUCLEOTIDE SEQUENCE [LARGE SCALE GENOMIC DNA]</scope>
    <source>
        <strain evidence="8">K1S02-23</strain>
    </source>
</reference>
<feature type="domain" description="Reductase C-terminal" evidence="6">
    <location>
        <begin position="327"/>
        <end position="411"/>
    </location>
</feature>
<dbReference type="GO" id="GO:0005737">
    <property type="term" value="C:cytoplasm"/>
    <property type="evidence" value="ECO:0007669"/>
    <property type="project" value="TreeGrafter"/>
</dbReference>
<keyword evidence="2" id="KW-0285">Flavoprotein</keyword>
<dbReference type="Pfam" id="PF07992">
    <property type="entry name" value="Pyr_redox_2"/>
    <property type="match status" value="1"/>
</dbReference>
<keyword evidence="8" id="KW-1185">Reference proteome</keyword>
<dbReference type="InterPro" id="IPR050446">
    <property type="entry name" value="FAD-oxidoreductase/Apoptosis"/>
</dbReference>
<dbReference type="InterPro" id="IPR028202">
    <property type="entry name" value="Reductase_C"/>
</dbReference>
<dbReference type="Gene3D" id="3.50.50.60">
    <property type="entry name" value="FAD/NAD(P)-binding domain"/>
    <property type="match status" value="2"/>
</dbReference>
<dbReference type="GO" id="GO:0016651">
    <property type="term" value="F:oxidoreductase activity, acting on NAD(P)H"/>
    <property type="evidence" value="ECO:0007669"/>
    <property type="project" value="TreeGrafter"/>
</dbReference>
<accession>A0A3A3G0B4</accession>
<dbReference type="Gene3D" id="3.30.390.30">
    <property type="match status" value="1"/>
</dbReference>
<dbReference type="OrthoDB" id="9769238at2"/>
<evidence type="ECO:0000256" key="1">
    <source>
        <dbReference type="ARBA" id="ARBA00001974"/>
    </source>
</evidence>
<dbReference type="RefSeq" id="WP_119784810.1">
    <property type="nucleotide sequence ID" value="NZ_QYUQ01000002.1"/>
</dbReference>
<feature type="domain" description="FAD/NAD(P)-binding" evidence="5">
    <location>
        <begin position="6"/>
        <end position="308"/>
    </location>
</feature>
<dbReference type="PANTHER" id="PTHR43557:SF2">
    <property type="entry name" value="RIESKE DOMAIN-CONTAINING PROTEIN-RELATED"/>
    <property type="match status" value="1"/>
</dbReference>
<evidence type="ECO:0000256" key="2">
    <source>
        <dbReference type="ARBA" id="ARBA00022630"/>
    </source>
</evidence>
<proteinExistence type="predicted"/>
<evidence type="ECO:0000313" key="8">
    <source>
        <dbReference type="Proteomes" id="UP000266327"/>
    </source>
</evidence>
<dbReference type="PRINTS" id="PR00368">
    <property type="entry name" value="FADPNR"/>
</dbReference>
<dbReference type="InterPro" id="IPR023753">
    <property type="entry name" value="FAD/NAD-binding_dom"/>
</dbReference>
<protein>
    <submittedName>
        <fullName evidence="7">Pyridine nucleotide-disulfide oxidoreductase</fullName>
    </submittedName>
</protein>
<evidence type="ECO:0000256" key="4">
    <source>
        <dbReference type="ARBA" id="ARBA00023002"/>
    </source>
</evidence>
<dbReference type="InterPro" id="IPR036188">
    <property type="entry name" value="FAD/NAD-bd_sf"/>
</dbReference>
<comment type="caution">
    <text evidence="7">The sequence shown here is derived from an EMBL/GenBank/DDBJ whole genome shotgun (WGS) entry which is preliminary data.</text>
</comment>
<organism evidence="7 8">
    <name type="scientific">Noviherbaspirillum sedimenti</name>
    <dbReference type="NCBI Taxonomy" id="2320865"/>
    <lineage>
        <taxon>Bacteria</taxon>
        <taxon>Pseudomonadati</taxon>
        <taxon>Pseudomonadota</taxon>
        <taxon>Betaproteobacteria</taxon>
        <taxon>Burkholderiales</taxon>
        <taxon>Oxalobacteraceae</taxon>
        <taxon>Noviherbaspirillum</taxon>
    </lineage>
</organism>
<dbReference type="Pfam" id="PF14759">
    <property type="entry name" value="Reductase_C"/>
    <property type="match status" value="1"/>
</dbReference>
<evidence type="ECO:0000256" key="3">
    <source>
        <dbReference type="ARBA" id="ARBA00022827"/>
    </source>
</evidence>